<reference evidence="2" key="1">
    <citation type="submission" date="2014-09" db="EMBL/GenBank/DDBJ databases">
        <authorList>
            <person name="Magalhaes I.L.F."/>
            <person name="Oliveira U."/>
            <person name="Santos F.R."/>
            <person name="Vidigal T.H.D.A."/>
            <person name="Brescovit A.D."/>
            <person name="Santos A.J."/>
        </authorList>
    </citation>
    <scope>NUCLEOTIDE SEQUENCE</scope>
    <source>
        <tissue evidence="2">Shoot tissue taken approximately 20 cm above the soil surface</tissue>
    </source>
</reference>
<evidence type="ECO:0000313" key="2">
    <source>
        <dbReference type="EMBL" id="JAD19595.1"/>
    </source>
</evidence>
<reference evidence="2" key="2">
    <citation type="journal article" date="2015" name="Data Brief">
        <title>Shoot transcriptome of the giant reed, Arundo donax.</title>
        <authorList>
            <person name="Barrero R.A."/>
            <person name="Guerrero F.D."/>
            <person name="Moolhuijzen P."/>
            <person name="Goolsby J.A."/>
            <person name="Tidwell J."/>
            <person name="Bellgard S.E."/>
            <person name="Bellgard M.I."/>
        </authorList>
    </citation>
    <scope>NUCLEOTIDE SEQUENCE</scope>
    <source>
        <tissue evidence="2">Shoot tissue taken approximately 20 cm above the soil surface</tissue>
    </source>
</reference>
<name>A0A0A8Y2X5_ARUDO</name>
<evidence type="ECO:0008006" key="3">
    <source>
        <dbReference type="Google" id="ProtNLM"/>
    </source>
</evidence>
<proteinExistence type="predicted"/>
<evidence type="ECO:0000256" key="1">
    <source>
        <dbReference type="SAM" id="SignalP"/>
    </source>
</evidence>
<feature type="signal peptide" evidence="1">
    <location>
        <begin position="1"/>
        <end position="25"/>
    </location>
</feature>
<organism evidence="2">
    <name type="scientific">Arundo donax</name>
    <name type="common">Giant reed</name>
    <name type="synonym">Donax arundinaceus</name>
    <dbReference type="NCBI Taxonomy" id="35708"/>
    <lineage>
        <taxon>Eukaryota</taxon>
        <taxon>Viridiplantae</taxon>
        <taxon>Streptophyta</taxon>
        <taxon>Embryophyta</taxon>
        <taxon>Tracheophyta</taxon>
        <taxon>Spermatophyta</taxon>
        <taxon>Magnoliopsida</taxon>
        <taxon>Liliopsida</taxon>
        <taxon>Poales</taxon>
        <taxon>Poaceae</taxon>
        <taxon>PACMAD clade</taxon>
        <taxon>Arundinoideae</taxon>
        <taxon>Arundineae</taxon>
        <taxon>Arundo</taxon>
    </lineage>
</organism>
<accession>A0A0A8Y2X5</accession>
<sequence>MMSTYLGVAGAFVSVFLFWPSGAAAFCPCLLPGLCSWCKSCCPLNSCASWFGGGG</sequence>
<dbReference type="EMBL" id="GBRH01278300">
    <property type="protein sequence ID" value="JAD19595.1"/>
    <property type="molecule type" value="Transcribed_RNA"/>
</dbReference>
<protein>
    <recommendedName>
        <fullName evidence="3">Secreted protein</fullName>
    </recommendedName>
</protein>
<dbReference type="AlphaFoldDB" id="A0A0A8Y2X5"/>
<feature type="chain" id="PRO_5002044583" description="Secreted protein" evidence="1">
    <location>
        <begin position="26"/>
        <end position="55"/>
    </location>
</feature>
<keyword evidence="1" id="KW-0732">Signal</keyword>